<keyword evidence="2" id="KW-1015">Disulfide bond</keyword>
<gene>
    <name evidence="4" type="ORF">EB796_024421</name>
</gene>
<evidence type="ECO:0000256" key="2">
    <source>
        <dbReference type="ARBA" id="ARBA00023157"/>
    </source>
</evidence>
<proteinExistence type="inferred from homology"/>
<evidence type="ECO:0000256" key="1">
    <source>
        <dbReference type="ARBA" id="ARBA00007347"/>
    </source>
</evidence>
<sequence>MASSDNNANTPLSEISLDDVIVQEPKKVRGTVGERLWGPYRTHSGTTVSDRYSGGPWGLGDPEDTHLRIVEKDILIPNMIKKKANTTWCEEANKGFFNCAAQQGMFKMTWKCQDAARQLRDCVTKVLEDPVKVQEVTQEYLDMRAEYRRTGKRKLLRRT</sequence>
<protein>
    <recommendedName>
        <fullName evidence="3">COX assembly mitochondrial protein</fullName>
    </recommendedName>
</protein>
<dbReference type="EMBL" id="VXIV02003417">
    <property type="protein sequence ID" value="KAF6017260.1"/>
    <property type="molecule type" value="Genomic_DNA"/>
</dbReference>
<name>A0A7J7ITS5_BUGNE</name>
<dbReference type="InterPro" id="IPR013892">
    <property type="entry name" value="Cyt_c_biogenesis_Cmc1-like"/>
</dbReference>
<organism evidence="4 5">
    <name type="scientific">Bugula neritina</name>
    <name type="common">Brown bryozoan</name>
    <name type="synonym">Sertularia neritina</name>
    <dbReference type="NCBI Taxonomy" id="10212"/>
    <lineage>
        <taxon>Eukaryota</taxon>
        <taxon>Metazoa</taxon>
        <taxon>Spiralia</taxon>
        <taxon>Lophotrochozoa</taxon>
        <taxon>Bryozoa</taxon>
        <taxon>Gymnolaemata</taxon>
        <taxon>Cheilostomatida</taxon>
        <taxon>Flustrina</taxon>
        <taxon>Buguloidea</taxon>
        <taxon>Bugulidae</taxon>
        <taxon>Bugula</taxon>
    </lineage>
</organism>
<evidence type="ECO:0000256" key="3">
    <source>
        <dbReference type="RuleBase" id="RU364104"/>
    </source>
</evidence>
<dbReference type="AlphaFoldDB" id="A0A7J7ITS5"/>
<evidence type="ECO:0000313" key="4">
    <source>
        <dbReference type="EMBL" id="KAF6017260.1"/>
    </source>
</evidence>
<comment type="caution">
    <text evidence="4">The sequence shown here is derived from an EMBL/GenBank/DDBJ whole genome shotgun (WGS) entry which is preliminary data.</text>
</comment>
<accession>A0A7J7ITS5</accession>
<reference evidence="4" key="1">
    <citation type="submission" date="2020-06" db="EMBL/GenBank/DDBJ databases">
        <title>Draft genome of Bugula neritina, a colonial animal packing powerful symbionts and potential medicines.</title>
        <authorList>
            <person name="Rayko M."/>
        </authorList>
    </citation>
    <scope>NUCLEOTIDE SEQUENCE [LARGE SCALE GENOMIC DNA]</scope>
    <source>
        <strain evidence="4">Kwan_BN1</strain>
    </source>
</reference>
<keyword evidence="5" id="KW-1185">Reference proteome</keyword>
<dbReference type="Pfam" id="PF08583">
    <property type="entry name" value="Cmc1"/>
    <property type="match status" value="1"/>
</dbReference>
<dbReference type="OrthoDB" id="6224010at2759"/>
<evidence type="ECO:0000313" key="5">
    <source>
        <dbReference type="Proteomes" id="UP000593567"/>
    </source>
</evidence>
<dbReference type="GO" id="GO:0005739">
    <property type="term" value="C:mitochondrion"/>
    <property type="evidence" value="ECO:0007669"/>
    <property type="project" value="UniProtKB-SubCell"/>
</dbReference>
<comment type="similarity">
    <text evidence="1 3">Belongs to the CMC family.</text>
</comment>
<keyword evidence="3" id="KW-0496">Mitochondrion</keyword>
<dbReference type="Proteomes" id="UP000593567">
    <property type="component" value="Unassembled WGS sequence"/>
</dbReference>
<comment type="subcellular location">
    <subcellularLocation>
        <location evidence="3">Mitochondrion</location>
    </subcellularLocation>
</comment>